<dbReference type="Proteomes" id="UP000590647">
    <property type="component" value="Unassembled WGS sequence"/>
</dbReference>
<organism evidence="1 2">
    <name type="scientific">Streptomyces caelestis</name>
    <dbReference type="NCBI Taxonomy" id="36816"/>
    <lineage>
        <taxon>Bacteria</taxon>
        <taxon>Bacillati</taxon>
        <taxon>Actinomycetota</taxon>
        <taxon>Actinomycetes</taxon>
        <taxon>Kitasatosporales</taxon>
        <taxon>Streptomycetaceae</taxon>
        <taxon>Streptomyces</taxon>
    </lineage>
</organism>
<evidence type="ECO:0000313" key="1">
    <source>
        <dbReference type="EMBL" id="MBB5797512.1"/>
    </source>
</evidence>
<accession>A0A7W9H879</accession>
<proteinExistence type="predicted"/>
<sequence length="91" mass="9494">MLAQRSLVPRRQSIQVRQKKAGGVPSFIQVASLACVHHLGDVAAEDVKGVALHQDSGEPSAGHANHGVVATVCEQLGLNALHRAIQADITG</sequence>
<dbReference type="PROSITE" id="PS51257">
    <property type="entry name" value="PROKAR_LIPOPROTEIN"/>
    <property type="match status" value="1"/>
</dbReference>
<reference evidence="1 2" key="1">
    <citation type="submission" date="2020-08" db="EMBL/GenBank/DDBJ databases">
        <title>Sequencing the genomes of 1000 actinobacteria strains.</title>
        <authorList>
            <person name="Klenk H.-P."/>
        </authorList>
    </citation>
    <scope>NUCLEOTIDE SEQUENCE [LARGE SCALE GENOMIC DNA]</scope>
    <source>
        <strain evidence="1 2">DSM 40084</strain>
    </source>
</reference>
<dbReference type="EMBL" id="JACHNE010000001">
    <property type="protein sequence ID" value="MBB5797512.1"/>
    <property type="molecule type" value="Genomic_DNA"/>
</dbReference>
<keyword evidence="2" id="KW-1185">Reference proteome</keyword>
<name>A0A7W9H879_9ACTN</name>
<comment type="caution">
    <text evidence="1">The sequence shown here is derived from an EMBL/GenBank/DDBJ whole genome shotgun (WGS) entry which is preliminary data.</text>
</comment>
<gene>
    <name evidence="1" type="ORF">HDA41_005476</name>
</gene>
<protein>
    <submittedName>
        <fullName evidence="1">Uncharacterized protein</fullName>
    </submittedName>
</protein>
<evidence type="ECO:0000313" key="2">
    <source>
        <dbReference type="Proteomes" id="UP000590647"/>
    </source>
</evidence>
<dbReference type="AlphaFoldDB" id="A0A7W9H879"/>